<sequence length="222" mass="25530">MIEDIVQSGIRRVYYPPASGNHSAYEWTWLRPWTTIATVVDDYDYDLPDDFGRMIGEFHYDADEHRRPIKHVPIATIIKKRTQYDESGYALLFSTRYKSSDGSGGQRQELLLYPTPDAVKTLNYQYEAYASVLADSYPYPLGGMQMSELYKQSCLAVAETEVMDEVGIHNGLFEAMLVDNIARDRKRTGSYGNMGHRERHGMTFRRGYTGSTYDFTYEGTPY</sequence>
<proteinExistence type="predicted"/>
<dbReference type="AlphaFoldDB" id="A0A0F9HKJ6"/>
<protein>
    <submittedName>
        <fullName evidence="1">Uncharacterized protein</fullName>
    </submittedName>
</protein>
<comment type="caution">
    <text evidence="1">The sequence shown here is derived from an EMBL/GenBank/DDBJ whole genome shotgun (WGS) entry which is preliminary data.</text>
</comment>
<evidence type="ECO:0000313" key="1">
    <source>
        <dbReference type="EMBL" id="KKM15871.1"/>
    </source>
</evidence>
<reference evidence="1" key="1">
    <citation type="journal article" date="2015" name="Nature">
        <title>Complex archaea that bridge the gap between prokaryotes and eukaryotes.</title>
        <authorList>
            <person name="Spang A."/>
            <person name="Saw J.H."/>
            <person name="Jorgensen S.L."/>
            <person name="Zaremba-Niedzwiedzka K."/>
            <person name="Martijn J."/>
            <person name="Lind A.E."/>
            <person name="van Eijk R."/>
            <person name="Schleper C."/>
            <person name="Guy L."/>
            <person name="Ettema T.J."/>
        </authorList>
    </citation>
    <scope>NUCLEOTIDE SEQUENCE</scope>
</reference>
<dbReference type="Pfam" id="PF24175">
    <property type="entry name" value="SU10_adaptor"/>
    <property type="match status" value="1"/>
</dbReference>
<accession>A0A0F9HKJ6</accession>
<name>A0A0F9HKJ6_9ZZZZ</name>
<organism evidence="1">
    <name type="scientific">marine sediment metagenome</name>
    <dbReference type="NCBI Taxonomy" id="412755"/>
    <lineage>
        <taxon>unclassified sequences</taxon>
        <taxon>metagenomes</taxon>
        <taxon>ecological metagenomes</taxon>
    </lineage>
</organism>
<gene>
    <name evidence="1" type="ORF">LCGC14_1691650</name>
</gene>
<dbReference type="InterPro" id="IPR056209">
    <property type="entry name" value="SU10_adaptor"/>
</dbReference>
<dbReference type="EMBL" id="LAZR01014805">
    <property type="protein sequence ID" value="KKM15871.1"/>
    <property type="molecule type" value="Genomic_DNA"/>
</dbReference>